<sequence>MTLYKSEVGPQTGKIVGVGVPGKRVVDHKYLPDDFLRIDYVMVDYKLAPPNDPGYQKSKQEFDRRVAEYRRTKGNLGIHFNAHYLQGGNIVDSDTHPAFAAYIQNDLNVQRPETLETEYIGYVQRLQHYGAGAIWEKWRGGSTF</sequence>
<proteinExistence type="predicted"/>
<dbReference type="EMBL" id="LN679213">
    <property type="protein sequence ID" value="CEL53118.1"/>
    <property type="molecule type" value="Genomic_DNA"/>
</dbReference>
<accession>A0A0B7FAB4</accession>
<organism evidence="1 2">
    <name type="scientific">Thanatephorus cucumeris (strain AG1-IB / isolate 7/3/14)</name>
    <name type="common">Lettuce bottom rot fungus</name>
    <name type="synonym">Rhizoctonia solani</name>
    <dbReference type="NCBI Taxonomy" id="1108050"/>
    <lineage>
        <taxon>Eukaryota</taxon>
        <taxon>Fungi</taxon>
        <taxon>Dikarya</taxon>
        <taxon>Basidiomycota</taxon>
        <taxon>Agaricomycotina</taxon>
        <taxon>Agaricomycetes</taxon>
        <taxon>Cantharellales</taxon>
        <taxon>Ceratobasidiaceae</taxon>
        <taxon>Rhizoctonia</taxon>
        <taxon>Rhizoctonia solani AG-1</taxon>
    </lineage>
</organism>
<keyword evidence="2" id="KW-1185">Reference proteome</keyword>
<reference evidence="1 2" key="1">
    <citation type="submission" date="2014-11" db="EMBL/GenBank/DDBJ databases">
        <authorList>
            <person name="Wibberg Daniel"/>
        </authorList>
    </citation>
    <scope>NUCLEOTIDE SEQUENCE [LARGE SCALE GENOMIC DNA]</scope>
    <source>
        <strain evidence="1">Rhizoctonia solani AG1-IB 7/3/14</strain>
    </source>
</reference>
<dbReference type="Proteomes" id="UP000059188">
    <property type="component" value="Unassembled WGS sequence"/>
</dbReference>
<evidence type="ECO:0000313" key="1">
    <source>
        <dbReference type="EMBL" id="CEL53118.1"/>
    </source>
</evidence>
<name>A0A0B7FAB4_THACB</name>
<protein>
    <submittedName>
        <fullName evidence="1">Uncharacterized protein</fullName>
    </submittedName>
</protein>
<dbReference type="OrthoDB" id="10659821at2759"/>
<evidence type="ECO:0000313" key="2">
    <source>
        <dbReference type="Proteomes" id="UP000059188"/>
    </source>
</evidence>
<gene>
    <name evidence="1" type="ORF">RSOLAG1IB_11250</name>
</gene>
<dbReference type="AlphaFoldDB" id="A0A0B7FAB4"/>